<keyword evidence="2" id="KW-1185">Reference proteome</keyword>
<evidence type="ECO:0000313" key="1">
    <source>
        <dbReference type="EMBL" id="KAH9475606.1"/>
    </source>
</evidence>
<sequence>MLLNTILKSGLTLVLCFLSFGAEAASTAPGTSPSAPKSKCADPKLTARYVTFWDAGRTTHVVDQRWQFVNNVVPANAGEWTFQGDNFCAWPSAEDSTVPVYLFINPSTLDYQYVLSTDGSVPAPSGLANNGIRAYMYAKEKKDCGTVPLYELSNPNVGDHWYTIFERERDSLLALGSGWVDEGIFAHVLPLKRRLQLQAPGSSPTGVSPPDPKYLSEIREILGLQSAKPDGHFAKTFLFR</sequence>
<dbReference type="EMBL" id="JAFIQS020000012">
    <property type="protein sequence ID" value="KAH9475606.1"/>
    <property type="molecule type" value="Genomic_DNA"/>
</dbReference>
<name>A0ACB8GJA6_PSICU</name>
<organism evidence="1 2">
    <name type="scientific">Psilocybe cubensis</name>
    <name type="common">Psychedelic mushroom</name>
    <name type="synonym">Stropharia cubensis</name>
    <dbReference type="NCBI Taxonomy" id="181762"/>
    <lineage>
        <taxon>Eukaryota</taxon>
        <taxon>Fungi</taxon>
        <taxon>Dikarya</taxon>
        <taxon>Basidiomycota</taxon>
        <taxon>Agaricomycotina</taxon>
        <taxon>Agaricomycetes</taxon>
        <taxon>Agaricomycetidae</taxon>
        <taxon>Agaricales</taxon>
        <taxon>Agaricineae</taxon>
        <taxon>Strophariaceae</taxon>
        <taxon>Psilocybe</taxon>
    </lineage>
</organism>
<dbReference type="Proteomes" id="UP000664032">
    <property type="component" value="Unassembled WGS sequence"/>
</dbReference>
<reference evidence="1" key="1">
    <citation type="submission" date="2021-10" db="EMBL/GenBank/DDBJ databases">
        <title>Psilocybe cubensis genome.</title>
        <authorList>
            <person name="Mckernan K.J."/>
            <person name="Crawford S."/>
            <person name="Trippe A."/>
            <person name="Kane L.T."/>
            <person name="Mclaughlin S."/>
        </authorList>
    </citation>
    <scope>NUCLEOTIDE SEQUENCE</scope>
    <source>
        <strain evidence="1">MGC-MH-2018</strain>
    </source>
</reference>
<comment type="caution">
    <text evidence="1">The sequence shown here is derived from an EMBL/GenBank/DDBJ whole genome shotgun (WGS) entry which is preliminary data.</text>
</comment>
<protein>
    <submittedName>
        <fullName evidence="1">Uncharacterized protein</fullName>
    </submittedName>
</protein>
<evidence type="ECO:0000313" key="2">
    <source>
        <dbReference type="Proteomes" id="UP000664032"/>
    </source>
</evidence>
<accession>A0ACB8GJA6</accession>
<proteinExistence type="predicted"/>
<gene>
    <name evidence="1" type="ORF">JR316_0012723</name>
</gene>